<feature type="transmembrane region" description="Helical" evidence="1">
    <location>
        <begin position="12"/>
        <end position="30"/>
    </location>
</feature>
<reference evidence="2 3" key="1">
    <citation type="submission" date="2017-03" db="EMBL/GenBank/DDBJ databases">
        <authorList>
            <person name="Afonso C.L."/>
            <person name="Miller P.J."/>
            <person name="Scott M.A."/>
            <person name="Spackman E."/>
            <person name="Goraichik I."/>
            <person name="Dimitrov K.M."/>
            <person name="Suarez D.L."/>
            <person name="Swayne D.E."/>
        </authorList>
    </citation>
    <scope>NUCLEOTIDE SEQUENCE [LARGE SCALE GENOMIC DNA]</scope>
    <source>
        <strain evidence="2">PRJEB14757</strain>
    </source>
</reference>
<accession>A0A1W1HCC0</accession>
<keyword evidence="1" id="KW-1133">Transmembrane helix</keyword>
<keyword evidence="1" id="KW-0472">Membrane</keyword>
<keyword evidence="3" id="KW-1185">Reference proteome</keyword>
<proteinExistence type="predicted"/>
<evidence type="ECO:0000313" key="3">
    <source>
        <dbReference type="Proteomes" id="UP000191931"/>
    </source>
</evidence>
<sequence length="251" mass="28633">MALVLILALKYIIPIFILIAVIVCHFVWHWNYEKCKMFLTQLAMICLIPGVVVPCLIVPTVNETIQRDIKKDNFIGKLREAYTNVQLVQSEVDAILNMNVDDPAALLKGGAIMGNALDFNTLIRHMDLSDLNELYSLINDPLFMEEAQKYQLWDKVSPLATRLILFKVADMQYIKSPETPPETKRLLLQYNLSLMKSVTALLNSYLLLKTGDISEEEFHQKVETINENIKASPLSSKKGEEIFSTLKKLKF</sequence>
<keyword evidence="1" id="KW-0812">Transmembrane</keyword>
<dbReference type="EMBL" id="FWEV01000119">
    <property type="protein sequence ID" value="SLM30028.1"/>
    <property type="molecule type" value="Genomic_DNA"/>
</dbReference>
<gene>
    <name evidence="2" type="ORF">MTBBW1_2050021</name>
</gene>
<organism evidence="2 3">
    <name type="scientific">Desulfamplus magnetovallimortis</name>
    <dbReference type="NCBI Taxonomy" id="1246637"/>
    <lineage>
        <taxon>Bacteria</taxon>
        <taxon>Pseudomonadati</taxon>
        <taxon>Thermodesulfobacteriota</taxon>
        <taxon>Desulfobacteria</taxon>
        <taxon>Desulfobacterales</taxon>
        <taxon>Desulfobacteraceae</taxon>
        <taxon>Desulfamplus</taxon>
    </lineage>
</organism>
<evidence type="ECO:0000313" key="2">
    <source>
        <dbReference type="EMBL" id="SLM30028.1"/>
    </source>
</evidence>
<evidence type="ECO:0000256" key="1">
    <source>
        <dbReference type="SAM" id="Phobius"/>
    </source>
</evidence>
<dbReference type="Proteomes" id="UP000191931">
    <property type="component" value="Unassembled WGS sequence"/>
</dbReference>
<name>A0A1W1HCC0_9BACT</name>
<protein>
    <submittedName>
        <fullName evidence="2">Uncharacterized protein</fullName>
    </submittedName>
</protein>
<feature type="transmembrane region" description="Helical" evidence="1">
    <location>
        <begin position="42"/>
        <end position="61"/>
    </location>
</feature>
<dbReference type="AlphaFoldDB" id="A0A1W1HCC0"/>